<dbReference type="AlphaFoldDB" id="A0A9P4JZ07"/>
<protein>
    <submittedName>
        <fullName evidence="3">Uncharacterized protein</fullName>
    </submittedName>
</protein>
<evidence type="ECO:0000256" key="2">
    <source>
        <dbReference type="SAM" id="MobiDB-lite"/>
    </source>
</evidence>
<evidence type="ECO:0000256" key="1">
    <source>
        <dbReference type="SAM" id="Coils"/>
    </source>
</evidence>
<comment type="caution">
    <text evidence="3">The sequence shown here is derived from an EMBL/GenBank/DDBJ whole genome shotgun (WGS) entry which is preliminary data.</text>
</comment>
<keyword evidence="4" id="KW-1185">Reference proteome</keyword>
<evidence type="ECO:0000313" key="4">
    <source>
        <dbReference type="Proteomes" id="UP000799536"/>
    </source>
</evidence>
<feature type="compositionally biased region" description="Polar residues" evidence="2">
    <location>
        <begin position="217"/>
        <end position="233"/>
    </location>
</feature>
<dbReference type="Proteomes" id="UP000799536">
    <property type="component" value="Unassembled WGS sequence"/>
</dbReference>
<feature type="coiled-coil region" evidence="1">
    <location>
        <begin position="781"/>
        <end position="830"/>
    </location>
</feature>
<feature type="coiled-coil region" evidence="1">
    <location>
        <begin position="584"/>
        <end position="752"/>
    </location>
</feature>
<dbReference type="OrthoDB" id="5332870at2759"/>
<sequence length="836" mass="93376">MPNLEAQLSSELSRIIASPYPVSLSNLAELLATGDDLTIRKCINDRPPCLITRLAGLVAAALPLWSFALSALQRLCCCLEFKEEFLLQNPTLLNTLITRAGASSCDFDKYFELCVLLLSDPLPDALPLPASAHAFFLRAFEHSTRSPCVGTLKPVYRMLNGACQGLLAHQPSETRDKFEKELLSLFSSDPTKQDSVLWLWCFGLVILAEYPEESGRMQSTSSILPPQTAVQRNDGSEKKWRTSAGRKLFGSAGSMLKTINLISLNVILACKANPGISDNEAMEGIRIAMKTLQAINVDVRQHWLDRSPLGKSVPAKLMGKLIGRDIHPGVQLHGICFLALLLNGQNLPHQLTSLYQKALLALPQLDLEPVDLRETLSASLTLFAPFLEQTAVQNLIQAALLAYIRPASLVELNAFQIMAQELTAAIPNFKALCSNILFTLSSNATQGTIREFLRAPALEEVHKHAAADSCETFTSGLRRNLALSIISMLLTSALTTQSEEFGLDQALVLALIKKQSQLSSSRTSCTHTMATSKPHPSISIFEQECTPAASGPYPKDWRERITSELERQSFYQRDTVIRTVAQICQDLENRCEHVEEPLREEKRRVVELQTKVRQLTDHISNLEAESMDRKMMIDGLEAERAQLETDLDRADESNQGLSAAMDQLKREFTDANKKAEETLQAAQQAFHARETEFQTTILNREEALQQRSKEIEELNNAIKHLEENSRNAESEIDNLATLRETLKGRIESVENDLDSERQFRSRATDDINRLKGSELDLTGRLQSCKAEVEHLKGQLEAQEERHRELMQASKEAQEALVSKYETELRVLAEQTKRVPL</sequence>
<name>A0A9P4JZ07_9PLEO</name>
<dbReference type="EMBL" id="ML993862">
    <property type="protein sequence ID" value="KAF2205123.1"/>
    <property type="molecule type" value="Genomic_DNA"/>
</dbReference>
<evidence type="ECO:0000313" key="3">
    <source>
        <dbReference type="EMBL" id="KAF2205123.1"/>
    </source>
</evidence>
<keyword evidence="1" id="KW-0175">Coiled coil</keyword>
<organism evidence="3 4">
    <name type="scientific">Delitschia confertaspora ATCC 74209</name>
    <dbReference type="NCBI Taxonomy" id="1513339"/>
    <lineage>
        <taxon>Eukaryota</taxon>
        <taxon>Fungi</taxon>
        <taxon>Dikarya</taxon>
        <taxon>Ascomycota</taxon>
        <taxon>Pezizomycotina</taxon>
        <taxon>Dothideomycetes</taxon>
        <taxon>Pleosporomycetidae</taxon>
        <taxon>Pleosporales</taxon>
        <taxon>Delitschiaceae</taxon>
        <taxon>Delitschia</taxon>
    </lineage>
</organism>
<proteinExistence type="predicted"/>
<reference evidence="3" key="1">
    <citation type="journal article" date="2020" name="Stud. Mycol.">
        <title>101 Dothideomycetes genomes: a test case for predicting lifestyles and emergence of pathogens.</title>
        <authorList>
            <person name="Haridas S."/>
            <person name="Albert R."/>
            <person name="Binder M."/>
            <person name="Bloem J."/>
            <person name="Labutti K."/>
            <person name="Salamov A."/>
            <person name="Andreopoulos B."/>
            <person name="Baker S."/>
            <person name="Barry K."/>
            <person name="Bills G."/>
            <person name="Bluhm B."/>
            <person name="Cannon C."/>
            <person name="Castanera R."/>
            <person name="Culley D."/>
            <person name="Daum C."/>
            <person name="Ezra D."/>
            <person name="Gonzalez J."/>
            <person name="Henrissat B."/>
            <person name="Kuo A."/>
            <person name="Liang C."/>
            <person name="Lipzen A."/>
            <person name="Lutzoni F."/>
            <person name="Magnuson J."/>
            <person name="Mondo S."/>
            <person name="Nolan M."/>
            <person name="Ohm R."/>
            <person name="Pangilinan J."/>
            <person name="Park H.-J."/>
            <person name="Ramirez L."/>
            <person name="Alfaro M."/>
            <person name="Sun H."/>
            <person name="Tritt A."/>
            <person name="Yoshinaga Y."/>
            <person name="Zwiers L.-H."/>
            <person name="Turgeon B."/>
            <person name="Goodwin S."/>
            <person name="Spatafora J."/>
            <person name="Crous P."/>
            <person name="Grigoriev I."/>
        </authorList>
    </citation>
    <scope>NUCLEOTIDE SEQUENCE</scope>
    <source>
        <strain evidence="3">ATCC 74209</strain>
    </source>
</reference>
<accession>A0A9P4JZ07</accession>
<gene>
    <name evidence="3" type="ORF">GQ43DRAFT_67769</name>
</gene>
<feature type="region of interest" description="Disordered" evidence="2">
    <location>
        <begin position="217"/>
        <end position="237"/>
    </location>
</feature>